<keyword evidence="3" id="KW-1185">Reference proteome</keyword>
<reference evidence="2 3" key="1">
    <citation type="submission" date="2018-04" db="EMBL/GenBank/DDBJ databases">
        <title>The genome of golden apple snail Pomacea canaliculata provides insight into stress tolerance and invasive adaptation.</title>
        <authorList>
            <person name="Liu C."/>
            <person name="Liu B."/>
            <person name="Ren Y."/>
            <person name="Zhang Y."/>
            <person name="Wang H."/>
            <person name="Li S."/>
            <person name="Jiang F."/>
            <person name="Yin L."/>
            <person name="Zhang G."/>
            <person name="Qian W."/>
            <person name="Fan W."/>
        </authorList>
    </citation>
    <scope>NUCLEOTIDE SEQUENCE [LARGE SCALE GENOMIC DNA]</scope>
    <source>
        <strain evidence="2">SZHN2017</strain>
        <tissue evidence="2">Muscle</tissue>
    </source>
</reference>
<protein>
    <submittedName>
        <fullName evidence="2">Uncharacterized protein</fullName>
    </submittedName>
</protein>
<dbReference type="EMBL" id="PZQS01000013">
    <property type="protein sequence ID" value="PVD19243.1"/>
    <property type="molecule type" value="Genomic_DNA"/>
</dbReference>
<feature type="region of interest" description="Disordered" evidence="1">
    <location>
        <begin position="76"/>
        <end position="100"/>
    </location>
</feature>
<gene>
    <name evidence="2" type="ORF">C0Q70_19729</name>
</gene>
<proteinExistence type="predicted"/>
<comment type="caution">
    <text evidence="2">The sequence shown here is derived from an EMBL/GenBank/DDBJ whole genome shotgun (WGS) entry which is preliminary data.</text>
</comment>
<dbReference type="AlphaFoldDB" id="A0A2T7NDJ7"/>
<accession>A0A2T7NDJ7</accession>
<evidence type="ECO:0000313" key="3">
    <source>
        <dbReference type="Proteomes" id="UP000245119"/>
    </source>
</evidence>
<name>A0A2T7NDJ7_POMCA</name>
<dbReference type="Proteomes" id="UP000245119">
    <property type="component" value="Linkage Group LG13"/>
</dbReference>
<feature type="compositionally biased region" description="Acidic residues" evidence="1">
    <location>
        <begin position="78"/>
        <end position="87"/>
    </location>
</feature>
<evidence type="ECO:0000256" key="1">
    <source>
        <dbReference type="SAM" id="MobiDB-lite"/>
    </source>
</evidence>
<evidence type="ECO:0000313" key="2">
    <source>
        <dbReference type="EMBL" id="PVD19243.1"/>
    </source>
</evidence>
<sequence>MTSVVSPCEQLIMDKLTLILFKWNDLVPRRRHKTTSSKRLSPLILFDRPGHVACERGTQRGYPKCVWGAVGAGLGAVGEEEEEEEEGADCRTRPPPSSGS</sequence>
<organism evidence="2 3">
    <name type="scientific">Pomacea canaliculata</name>
    <name type="common">Golden apple snail</name>
    <dbReference type="NCBI Taxonomy" id="400727"/>
    <lineage>
        <taxon>Eukaryota</taxon>
        <taxon>Metazoa</taxon>
        <taxon>Spiralia</taxon>
        <taxon>Lophotrochozoa</taxon>
        <taxon>Mollusca</taxon>
        <taxon>Gastropoda</taxon>
        <taxon>Caenogastropoda</taxon>
        <taxon>Architaenioglossa</taxon>
        <taxon>Ampullarioidea</taxon>
        <taxon>Ampullariidae</taxon>
        <taxon>Pomacea</taxon>
    </lineage>
</organism>
<dbReference type="OrthoDB" id="427456at2759"/>